<dbReference type="EMBL" id="WEID01000004">
    <property type="protein sequence ID" value="KAB8139305.1"/>
    <property type="molecule type" value="Genomic_DNA"/>
</dbReference>
<comment type="caution">
    <text evidence="3">The sequence shown here is derived from an EMBL/GenBank/DDBJ whole genome shotgun (WGS) entry which is preliminary data.</text>
</comment>
<sequence length="194" mass="22206">MYKRILLAADGSDHSVRAASHAINLTNPHDGQIDLVYVVDGKTSKEDVLHGIDKYEVKKEREAKLRPIVELMQEKQVACKTHFLHGEPGPTIVEFANSQTYDCVVVGSRGLNKLQTMILGSVSHKIAKRVHVLCSLLNNICSKILKRKYLISIESERFFSRENQFGFFVSTIRFFLKLNEKKRIYNLVFCKPRL</sequence>
<dbReference type="RefSeq" id="WP_153400812.1">
    <property type="nucleotide sequence ID" value="NZ_ML762424.1"/>
</dbReference>
<dbReference type="Pfam" id="PF00582">
    <property type="entry name" value="Usp"/>
    <property type="match status" value="1"/>
</dbReference>
<accession>A0A7C8GVN8</accession>
<feature type="domain" description="UspA" evidence="2">
    <location>
        <begin position="1"/>
        <end position="132"/>
    </location>
</feature>
<gene>
    <name evidence="3" type="ORF">F9U64_00480</name>
</gene>
<evidence type="ECO:0000313" key="3">
    <source>
        <dbReference type="EMBL" id="KAB8139305.1"/>
    </source>
</evidence>
<evidence type="ECO:0000259" key="2">
    <source>
        <dbReference type="Pfam" id="PF00582"/>
    </source>
</evidence>
<dbReference type="SUPFAM" id="SSF52402">
    <property type="entry name" value="Adenine nucleotide alpha hydrolases-like"/>
    <property type="match status" value="1"/>
</dbReference>
<dbReference type="OrthoDB" id="9777884at2"/>
<protein>
    <submittedName>
        <fullName evidence="3">Universal stress protein</fullName>
    </submittedName>
</protein>
<name>A0A7C8GVN8_9BACI</name>
<organism evidence="3 4">
    <name type="scientific">Gracilibacillus oryzae</name>
    <dbReference type="NCBI Taxonomy" id="1672701"/>
    <lineage>
        <taxon>Bacteria</taxon>
        <taxon>Bacillati</taxon>
        <taxon>Bacillota</taxon>
        <taxon>Bacilli</taxon>
        <taxon>Bacillales</taxon>
        <taxon>Bacillaceae</taxon>
        <taxon>Gracilibacillus</taxon>
    </lineage>
</organism>
<keyword evidence="4" id="KW-1185">Reference proteome</keyword>
<dbReference type="InterPro" id="IPR014729">
    <property type="entry name" value="Rossmann-like_a/b/a_fold"/>
</dbReference>
<evidence type="ECO:0000313" key="4">
    <source>
        <dbReference type="Proteomes" id="UP000480246"/>
    </source>
</evidence>
<dbReference type="PANTHER" id="PTHR46268">
    <property type="entry name" value="STRESS RESPONSE PROTEIN NHAX"/>
    <property type="match status" value="1"/>
</dbReference>
<dbReference type="CDD" id="cd00293">
    <property type="entry name" value="USP-like"/>
    <property type="match status" value="1"/>
</dbReference>
<dbReference type="PANTHER" id="PTHR46268:SF6">
    <property type="entry name" value="UNIVERSAL STRESS PROTEIN UP12"/>
    <property type="match status" value="1"/>
</dbReference>
<dbReference type="PRINTS" id="PR01438">
    <property type="entry name" value="UNVRSLSTRESS"/>
</dbReference>
<comment type="similarity">
    <text evidence="1">Belongs to the universal stress protein A family.</text>
</comment>
<proteinExistence type="inferred from homology"/>
<dbReference type="Proteomes" id="UP000480246">
    <property type="component" value="Unassembled WGS sequence"/>
</dbReference>
<dbReference type="AlphaFoldDB" id="A0A7C8GVN8"/>
<dbReference type="InterPro" id="IPR006015">
    <property type="entry name" value="Universal_stress_UspA"/>
</dbReference>
<evidence type="ECO:0000256" key="1">
    <source>
        <dbReference type="ARBA" id="ARBA00008791"/>
    </source>
</evidence>
<dbReference type="Gene3D" id="3.40.50.620">
    <property type="entry name" value="HUPs"/>
    <property type="match status" value="1"/>
</dbReference>
<dbReference type="InterPro" id="IPR006016">
    <property type="entry name" value="UspA"/>
</dbReference>
<reference evidence="3 4" key="1">
    <citation type="submission" date="2019-10" db="EMBL/GenBank/DDBJ databases">
        <title>Gracilibacillus sp. nov. isolated from rice seeds.</title>
        <authorList>
            <person name="He S."/>
        </authorList>
    </citation>
    <scope>NUCLEOTIDE SEQUENCE [LARGE SCALE GENOMIC DNA]</scope>
    <source>
        <strain evidence="3 4">TD8</strain>
    </source>
</reference>